<dbReference type="Pfam" id="PF09830">
    <property type="entry name" value="ATP_transf"/>
    <property type="match status" value="1"/>
</dbReference>
<dbReference type="InterPro" id="IPR045759">
    <property type="entry name" value="Ap4A_phos1/2_N"/>
</dbReference>
<proteinExistence type="predicted"/>
<dbReference type="GO" id="GO:0003877">
    <property type="term" value="F:ATP:ADP adenylyltransferase activity"/>
    <property type="evidence" value="ECO:0007669"/>
    <property type="project" value="InterPro"/>
</dbReference>
<dbReference type="SUPFAM" id="SSF54197">
    <property type="entry name" value="HIT-like"/>
    <property type="match status" value="1"/>
</dbReference>
<feature type="domain" description="Ap4A phosphorylase 1/2 N-terminal" evidence="2">
    <location>
        <begin position="4"/>
        <end position="134"/>
    </location>
</feature>
<dbReference type="Gene3D" id="3.30.428.70">
    <property type="match status" value="2"/>
</dbReference>
<dbReference type="InterPro" id="IPR009163">
    <property type="entry name" value="Ap4A_phos1/2"/>
</dbReference>
<dbReference type="InterPro" id="IPR043171">
    <property type="entry name" value="Ap4A_phos1/2-like"/>
</dbReference>
<evidence type="ECO:0000313" key="3">
    <source>
        <dbReference type="EMBL" id="CAG8433615.1"/>
    </source>
</evidence>
<evidence type="ECO:0000313" key="4">
    <source>
        <dbReference type="Proteomes" id="UP000789706"/>
    </source>
</evidence>
<dbReference type="Proteomes" id="UP000789706">
    <property type="component" value="Unassembled WGS sequence"/>
</dbReference>
<dbReference type="PANTHER" id="PTHR38420:SF1">
    <property type="entry name" value="PUTATIVE (AFU_ORTHOLOGUE AFUA_5G14690)-RELATED"/>
    <property type="match status" value="1"/>
</dbReference>
<dbReference type="AlphaFoldDB" id="A0A9N8V1R2"/>
<protein>
    <submittedName>
        <fullName evidence="3">10915_t:CDS:1</fullName>
    </submittedName>
</protein>
<keyword evidence="4" id="KW-1185">Reference proteome</keyword>
<comment type="caution">
    <text evidence="3">The sequence shown here is derived from an EMBL/GenBank/DDBJ whole genome shotgun (WGS) entry which is preliminary data.</text>
</comment>
<dbReference type="OrthoDB" id="10267950at2759"/>
<feature type="domain" description="ATP adenylyltransferase C-terminal" evidence="1">
    <location>
        <begin position="171"/>
        <end position="284"/>
    </location>
</feature>
<gene>
    <name evidence="3" type="ORF">DEBURN_LOCUS514</name>
</gene>
<reference evidence="3" key="1">
    <citation type="submission" date="2021-06" db="EMBL/GenBank/DDBJ databases">
        <authorList>
            <person name="Kallberg Y."/>
            <person name="Tangrot J."/>
            <person name="Rosling A."/>
        </authorList>
    </citation>
    <scope>NUCLEOTIDE SEQUENCE</scope>
    <source>
        <strain evidence="3">AZ414A</strain>
    </source>
</reference>
<name>A0A9N8V1R2_9GLOM</name>
<dbReference type="InterPro" id="IPR036265">
    <property type="entry name" value="HIT-like_sf"/>
</dbReference>
<dbReference type="GO" id="GO:0009117">
    <property type="term" value="P:nucleotide metabolic process"/>
    <property type="evidence" value="ECO:0007669"/>
    <property type="project" value="InterPro"/>
</dbReference>
<evidence type="ECO:0000259" key="2">
    <source>
        <dbReference type="Pfam" id="PF19327"/>
    </source>
</evidence>
<dbReference type="PANTHER" id="PTHR38420">
    <property type="entry name" value="AP-4-A PHOSPHORYLASE II"/>
    <property type="match status" value="1"/>
</dbReference>
<dbReference type="InterPro" id="IPR019200">
    <property type="entry name" value="ATP_adenylylTrfase_C"/>
</dbReference>
<dbReference type="Pfam" id="PF19327">
    <property type="entry name" value="Ap4A_phos_N"/>
    <property type="match status" value="1"/>
</dbReference>
<organism evidence="3 4">
    <name type="scientific">Diversispora eburnea</name>
    <dbReference type="NCBI Taxonomy" id="1213867"/>
    <lineage>
        <taxon>Eukaryota</taxon>
        <taxon>Fungi</taxon>
        <taxon>Fungi incertae sedis</taxon>
        <taxon>Mucoromycota</taxon>
        <taxon>Glomeromycotina</taxon>
        <taxon>Glomeromycetes</taxon>
        <taxon>Diversisporales</taxon>
        <taxon>Diversisporaceae</taxon>
        <taxon>Diversispora</taxon>
    </lineage>
</organism>
<evidence type="ECO:0000259" key="1">
    <source>
        <dbReference type="Pfam" id="PF09830"/>
    </source>
</evidence>
<dbReference type="EMBL" id="CAJVPK010000017">
    <property type="protein sequence ID" value="CAG8433615.1"/>
    <property type="molecule type" value="Genomic_DNA"/>
</dbReference>
<sequence>MAETSFEKKINETYNRALKDGGLLYFENTVIDKVENDIEFQIRLAPSLAKKPTDNIGKREIIAYPNNANNNDKPKVVPKVDPFAPYDQQLFVEEYEKYIILLNKYCIIPKHLLVVTKEYESQANPLNPNDFDAFQSHKHMQILTLSDDPPMNSPIYTIHDKKPGEIFELAELPFIHYVSFIDPPKLCDNESSDNKSSDDDGPSQYLNKIFHSMLSVLIENLHNQILSSEEGENEEEGKSSFKTLSYNFIMTQKWMMIVPRCNSTHEQQIDINSLGFAGMLLAKKVAIPKKNL</sequence>
<dbReference type="GO" id="GO:0005524">
    <property type="term" value="F:ATP binding"/>
    <property type="evidence" value="ECO:0007669"/>
    <property type="project" value="InterPro"/>
</dbReference>
<accession>A0A9N8V1R2</accession>